<dbReference type="Pfam" id="PF23477">
    <property type="entry name" value="zf_Tbcl_2"/>
    <property type="match status" value="1"/>
</dbReference>
<sequence>MAFQDKVLVCKDCGKEFVFTAGEQEFYAQKGFENEPSRCKACRDARKANRRDFGGRKPAQRTLYDAVCADCGAPTKVPFKPRNDRPVYCSECFRKHRVASEL</sequence>
<dbReference type="InterPro" id="IPR026363">
    <property type="entry name" value="CxxC-x17-CxxC_dom"/>
</dbReference>
<reference evidence="4" key="1">
    <citation type="submission" date="2016-11" db="EMBL/GenBank/DDBJ databases">
        <authorList>
            <person name="Varghese N."/>
            <person name="Submissions S."/>
        </authorList>
    </citation>
    <scope>NUCLEOTIDE SEQUENCE [LARGE SCALE GENOMIC DNA]</scope>
    <source>
        <strain evidence="4">DSM 18802</strain>
    </source>
</reference>
<keyword evidence="4" id="KW-1185">Reference proteome</keyword>
<name>A0A1M7I761_9FIRM</name>
<evidence type="ECO:0000259" key="1">
    <source>
        <dbReference type="Pfam" id="PF13451"/>
    </source>
</evidence>
<organism evidence="3 4">
    <name type="scientific">Caldanaerovirga acetigignens</name>
    <dbReference type="NCBI Taxonomy" id="447595"/>
    <lineage>
        <taxon>Bacteria</taxon>
        <taxon>Bacillati</taxon>
        <taxon>Bacillota</taxon>
        <taxon>Clostridia</taxon>
        <taxon>Thermosediminibacterales</taxon>
        <taxon>Thermosediminibacteraceae</taxon>
        <taxon>Caldanaerovirga</taxon>
    </lineage>
</organism>
<dbReference type="NCBIfam" id="TIGR04272">
    <property type="entry name" value="cxxc_cxxc_Mbark"/>
    <property type="match status" value="1"/>
</dbReference>
<feature type="domain" description="Probable zinc-binding" evidence="1">
    <location>
        <begin position="4"/>
        <end position="50"/>
    </location>
</feature>
<dbReference type="OrthoDB" id="5505402at2"/>
<protein>
    <submittedName>
        <fullName evidence="3">CxxC-x17-CxxC domain-containing protein</fullName>
    </submittedName>
</protein>
<dbReference type="AlphaFoldDB" id="A0A1M7I761"/>
<accession>A0A1M7I761</accession>
<dbReference type="RefSeq" id="WP_073255200.1">
    <property type="nucleotide sequence ID" value="NZ_FRCR01000004.1"/>
</dbReference>
<gene>
    <name evidence="3" type="ORF">SAMN05660826_00869</name>
</gene>
<dbReference type="Pfam" id="PF13451">
    <property type="entry name" value="zf_Tbcl"/>
    <property type="match status" value="1"/>
</dbReference>
<dbReference type="EMBL" id="FRCR01000004">
    <property type="protein sequence ID" value="SHM36525.1"/>
    <property type="molecule type" value="Genomic_DNA"/>
</dbReference>
<feature type="domain" description="CxxC-x17-CxxC" evidence="2">
    <location>
        <begin position="61"/>
        <end position="97"/>
    </location>
</feature>
<evidence type="ECO:0000313" key="3">
    <source>
        <dbReference type="EMBL" id="SHM36525.1"/>
    </source>
</evidence>
<evidence type="ECO:0000313" key="4">
    <source>
        <dbReference type="Proteomes" id="UP000184375"/>
    </source>
</evidence>
<dbReference type="STRING" id="447595.SAMN05660826_00869"/>
<dbReference type="Proteomes" id="UP000184375">
    <property type="component" value="Unassembled WGS sequence"/>
</dbReference>
<dbReference type="InterPro" id="IPR025306">
    <property type="entry name" value="Zn-bnd_dom_prob"/>
</dbReference>
<evidence type="ECO:0000259" key="2">
    <source>
        <dbReference type="Pfam" id="PF23477"/>
    </source>
</evidence>
<proteinExistence type="predicted"/>